<keyword evidence="1" id="KW-0472">Membrane</keyword>
<evidence type="ECO:0000256" key="1">
    <source>
        <dbReference type="SAM" id="Phobius"/>
    </source>
</evidence>
<evidence type="ECO:0000313" key="3">
    <source>
        <dbReference type="Proteomes" id="UP000027432"/>
    </source>
</evidence>
<protein>
    <submittedName>
        <fullName evidence="2">Uncharacterized protein</fullName>
    </submittedName>
</protein>
<accession>A0A074J759</accession>
<feature type="transmembrane region" description="Helical" evidence="1">
    <location>
        <begin position="108"/>
        <end position="132"/>
    </location>
</feature>
<dbReference type="Proteomes" id="UP000027432">
    <property type="component" value="Unassembled WGS sequence"/>
</dbReference>
<reference evidence="2 3" key="1">
    <citation type="submission" date="2013-07" db="EMBL/GenBank/DDBJ databases">
        <title>Thioclava pacifica DSM 10166 Genome Sequencing.</title>
        <authorList>
            <person name="Lai Q."/>
            <person name="Shao Z."/>
        </authorList>
    </citation>
    <scope>NUCLEOTIDE SEQUENCE [LARGE SCALE GENOMIC DNA]</scope>
    <source>
        <strain evidence="2 3">DSM 10166</strain>
    </source>
</reference>
<feature type="transmembrane region" description="Helical" evidence="1">
    <location>
        <begin position="152"/>
        <end position="178"/>
    </location>
</feature>
<dbReference type="STRING" id="1353537.TP2_18040"/>
<dbReference type="EMBL" id="AUND01000018">
    <property type="protein sequence ID" value="KEO53346.1"/>
    <property type="molecule type" value="Genomic_DNA"/>
</dbReference>
<keyword evidence="3" id="KW-1185">Reference proteome</keyword>
<organism evidence="2 3">
    <name type="scientific">Thioclava pacifica DSM 10166</name>
    <dbReference type="NCBI Taxonomy" id="1353537"/>
    <lineage>
        <taxon>Bacteria</taxon>
        <taxon>Pseudomonadati</taxon>
        <taxon>Pseudomonadota</taxon>
        <taxon>Alphaproteobacteria</taxon>
        <taxon>Rhodobacterales</taxon>
        <taxon>Paracoccaceae</taxon>
        <taxon>Thioclava</taxon>
    </lineage>
</organism>
<sequence>MDSARRRWTDDAMDQQRDTESLLPARDRFLLLMILVVGVVLSTMIGVAGKLYLDANGVPTVGWGRGVQLMVPVVIWAEVPYLVYFLVAQIFMRRALRTDRATVPRVRVVLLGGLIGLAAVVGYTLFGMVTYVGPGGFGEMVAMMLALSMFTLPWLIFKAAVGAVIGALLGGLLARVLAERRS</sequence>
<keyword evidence="1" id="KW-0812">Transmembrane</keyword>
<feature type="transmembrane region" description="Helical" evidence="1">
    <location>
        <begin position="69"/>
        <end position="87"/>
    </location>
</feature>
<evidence type="ECO:0000313" key="2">
    <source>
        <dbReference type="EMBL" id="KEO53346.1"/>
    </source>
</evidence>
<feature type="transmembrane region" description="Helical" evidence="1">
    <location>
        <begin position="29"/>
        <end position="49"/>
    </location>
</feature>
<name>A0A074J759_9RHOB</name>
<dbReference type="AlphaFoldDB" id="A0A074J759"/>
<gene>
    <name evidence="2" type="ORF">TP2_18040</name>
</gene>
<keyword evidence="1" id="KW-1133">Transmembrane helix</keyword>
<proteinExistence type="predicted"/>
<comment type="caution">
    <text evidence="2">The sequence shown here is derived from an EMBL/GenBank/DDBJ whole genome shotgun (WGS) entry which is preliminary data.</text>
</comment>